<protein>
    <submittedName>
        <fullName evidence="1">Uncharacterized protein</fullName>
    </submittedName>
</protein>
<dbReference type="AlphaFoldDB" id="A0AAD4HE43"/>
<accession>A0AAD4HE43</accession>
<dbReference type="RefSeq" id="XP_041218794.1">
    <property type="nucleotide sequence ID" value="XM_041368351.1"/>
</dbReference>
<evidence type="ECO:0000313" key="1">
    <source>
        <dbReference type="EMBL" id="KAG1893218.1"/>
    </source>
</evidence>
<dbReference type="EMBL" id="JABBWK010000106">
    <property type="protein sequence ID" value="KAG1893218.1"/>
    <property type="molecule type" value="Genomic_DNA"/>
</dbReference>
<sequence>MHSTSIENLSYIIPDTFIALHFPDVLEKVVPESTLIRQIFHIARLLNNIRTTAYVSSEQATALRGETPSIAQTSQDSEAEAAKLMLGKLGRSIEN</sequence>
<name>A0AAD4HE43_9AGAM</name>
<organism evidence="1 2">
    <name type="scientific">Suillus fuscotomentosus</name>
    <dbReference type="NCBI Taxonomy" id="1912939"/>
    <lineage>
        <taxon>Eukaryota</taxon>
        <taxon>Fungi</taxon>
        <taxon>Dikarya</taxon>
        <taxon>Basidiomycota</taxon>
        <taxon>Agaricomycotina</taxon>
        <taxon>Agaricomycetes</taxon>
        <taxon>Agaricomycetidae</taxon>
        <taxon>Boletales</taxon>
        <taxon>Suillineae</taxon>
        <taxon>Suillaceae</taxon>
        <taxon>Suillus</taxon>
    </lineage>
</organism>
<evidence type="ECO:0000313" key="2">
    <source>
        <dbReference type="Proteomes" id="UP001195769"/>
    </source>
</evidence>
<keyword evidence="2" id="KW-1185">Reference proteome</keyword>
<gene>
    <name evidence="1" type="ORF">F5891DRAFT_1196744</name>
</gene>
<dbReference type="GeneID" id="64662649"/>
<comment type="caution">
    <text evidence="1">The sequence shown here is derived from an EMBL/GenBank/DDBJ whole genome shotgun (WGS) entry which is preliminary data.</text>
</comment>
<dbReference type="Proteomes" id="UP001195769">
    <property type="component" value="Unassembled WGS sequence"/>
</dbReference>
<reference evidence="1" key="1">
    <citation type="journal article" date="2020" name="New Phytol.">
        <title>Comparative genomics reveals dynamic genome evolution in host specialist ectomycorrhizal fungi.</title>
        <authorList>
            <person name="Lofgren L.A."/>
            <person name="Nguyen N.H."/>
            <person name="Vilgalys R."/>
            <person name="Ruytinx J."/>
            <person name="Liao H.L."/>
            <person name="Branco S."/>
            <person name="Kuo A."/>
            <person name="LaButti K."/>
            <person name="Lipzen A."/>
            <person name="Andreopoulos W."/>
            <person name="Pangilinan J."/>
            <person name="Riley R."/>
            <person name="Hundley H."/>
            <person name="Na H."/>
            <person name="Barry K."/>
            <person name="Grigoriev I.V."/>
            <person name="Stajich J.E."/>
            <person name="Kennedy P.G."/>
        </authorList>
    </citation>
    <scope>NUCLEOTIDE SEQUENCE</scope>
    <source>
        <strain evidence="1">FC203</strain>
    </source>
</reference>
<proteinExistence type="predicted"/>